<dbReference type="InterPro" id="IPR003425">
    <property type="entry name" value="CCB3/YggT"/>
</dbReference>
<dbReference type="EMBL" id="JTHE02000003">
    <property type="protein sequence ID" value="NEV66540.1"/>
    <property type="molecule type" value="Genomic_DNA"/>
</dbReference>
<dbReference type="AlphaFoldDB" id="A0A0C1Y3V4"/>
<reference evidence="1" key="2">
    <citation type="journal article" date="2015" name="Genome Announc.">
        <title>Draft Genome Sequence of Filamentous Marine Cyanobacterium Lyngbya confervoides Strain BDU141951.</title>
        <authorList>
            <person name="Chandrababunaidu M.M."/>
            <person name="Sen D."/>
            <person name="Tripathy S."/>
        </authorList>
    </citation>
    <scope>NUCLEOTIDE SEQUENCE</scope>
    <source>
        <strain evidence="1">BDU141951</strain>
    </source>
</reference>
<proteinExistence type="predicted"/>
<evidence type="ECO:0000313" key="1">
    <source>
        <dbReference type="EMBL" id="NEV66540.1"/>
    </source>
</evidence>
<sequence length="144" mass="16354">MNQPPNRPQNPNEREQRYQLQQEREALILKQEKQRLKAANRYRTLAWIRNSIALLVGALEILLAIRFLLRISLANLENMFASFIMNLSAPFMRPFSTLFISPTNADASRIFDLNVLVAMAVYGLLGGLAIALVNYLQGPEPAQK</sequence>
<reference evidence="1" key="3">
    <citation type="submission" date="2020-02" db="EMBL/GenBank/DDBJ databases">
        <authorList>
            <person name="Sarangi A.N."/>
            <person name="Ghosh S."/>
            <person name="Mukherjee M."/>
            <person name="Tripathy S."/>
        </authorList>
    </citation>
    <scope>NUCLEOTIDE SEQUENCE</scope>
    <source>
        <strain evidence="1">BDU141951</strain>
    </source>
</reference>
<accession>A0A0C1Y3V4</accession>
<name>A0A0C1Y3V4_9CYAN</name>
<reference evidence="1" key="1">
    <citation type="submission" date="2014-11" db="EMBL/GenBank/DDBJ databases">
        <authorList>
            <person name="Malar M.C."/>
            <person name="Sen D."/>
            <person name="Tripathy S."/>
        </authorList>
    </citation>
    <scope>NUCLEOTIDE SEQUENCE</scope>
    <source>
        <strain evidence="1">BDU141951</strain>
    </source>
</reference>
<dbReference type="GO" id="GO:0016020">
    <property type="term" value="C:membrane"/>
    <property type="evidence" value="ECO:0007669"/>
    <property type="project" value="InterPro"/>
</dbReference>
<protein>
    <submittedName>
        <fullName evidence="1">YggT family protein</fullName>
    </submittedName>
</protein>
<organism evidence="1">
    <name type="scientific">Lyngbya confervoides BDU141951</name>
    <dbReference type="NCBI Taxonomy" id="1574623"/>
    <lineage>
        <taxon>Bacteria</taxon>
        <taxon>Bacillati</taxon>
        <taxon>Cyanobacteriota</taxon>
        <taxon>Cyanophyceae</taxon>
        <taxon>Oscillatoriophycideae</taxon>
        <taxon>Oscillatoriales</taxon>
        <taxon>Microcoleaceae</taxon>
        <taxon>Lyngbya</taxon>
    </lineage>
</organism>
<dbReference type="Pfam" id="PF02325">
    <property type="entry name" value="CCB3_YggT"/>
    <property type="match status" value="1"/>
</dbReference>
<gene>
    <name evidence="1" type="ORF">QQ91_005385</name>
</gene>
<comment type="caution">
    <text evidence="1">The sequence shown here is derived from an EMBL/GenBank/DDBJ whole genome shotgun (WGS) entry which is preliminary data.</text>
</comment>